<evidence type="ECO:0000313" key="6">
    <source>
        <dbReference type="WBParaSite" id="ACRNAN_scaffold12142.g28144.t1"/>
    </source>
</evidence>
<dbReference type="InterPro" id="IPR029519">
    <property type="entry name" value="RdCVF2"/>
</dbReference>
<feature type="region of interest" description="Disordered" evidence="2">
    <location>
        <begin position="80"/>
        <end position="111"/>
    </location>
</feature>
<feature type="compositionally biased region" description="Basic and acidic residues" evidence="2">
    <location>
        <begin position="80"/>
        <end position="97"/>
    </location>
</feature>
<evidence type="ECO:0000313" key="5">
    <source>
        <dbReference type="Proteomes" id="UP000887540"/>
    </source>
</evidence>
<dbReference type="InterPro" id="IPR001870">
    <property type="entry name" value="B30.2/SPRY"/>
</dbReference>
<dbReference type="InterPro" id="IPR043136">
    <property type="entry name" value="B30.2/SPRY_sf"/>
</dbReference>
<dbReference type="CDD" id="cd02964">
    <property type="entry name" value="TryX_like_family"/>
    <property type="match status" value="1"/>
</dbReference>
<keyword evidence="5" id="KW-1185">Reference proteome</keyword>
<organism evidence="5 6">
    <name type="scientific">Acrobeloides nanus</name>
    <dbReference type="NCBI Taxonomy" id="290746"/>
    <lineage>
        <taxon>Eukaryota</taxon>
        <taxon>Metazoa</taxon>
        <taxon>Ecdysozoa</taxon>
        <taxon>Nematoda</taxon>
        <taxon>Chromadorea</taxon>
        <taxon>Rhabditida</taxon>
        <taxon>Tylenchina</taxon>
        <taxon>Cephalobomorpha</taxon>
        <taxon>Cephaloboidea</taxon>
        <taxon>Cephalobidae</taxon>
        <taxon>Acrobeloides</taxon>
    </lineage>
</organism>
<keyword evidence="1" id="KW-0175">Coiled coil</keyword>
<dbReference type="SUPFAM" id="SSF49899">
    <property type="entry name" value="Concanavalin A-like lectins/glucanases"/>
    <property type="match status" value="1"/>
</dbReference>
<protein>
    <submittedName>
        <fullName evidence="6">B30.2/SPRY domain-containing protein</fullName>
    </submittedName>
</protein>
<dbReference type="PANTHER" id="PTHR46762">
    <property type="entry name" value="NUCLEOREDOXIN-LIKE PROTEIN 2"/>
    <property type="match status" value="1"/>
</dbReference>
<feature type="domain" description="Thioredoxin" evidence="4">
    <location>
        <begin position="362"/>
        <end position="511"/>
    </location>
</feature>
<dbReference type="GO" id="GO:0045494">
    <property type="term" value="P:photoreceptor cell maintenance"/>
    <property type="evidence" value="ECO:0007669"/>
    <property type="project" value="InterPro"/>
</dbReference>
<dbReference type="SMART" id="SM00449">
    <property type="entry name" value="SPRY"/>
    <property type="match status" value="1"/>
</dbReference>
<dbReference type="SUPFAM" id="SSF52833">
    <property type="entry name" value="Thioredoxin-like"/>
    <property type="match status" value="1"/>
</dbReference>
<reference evidence="6" key="1">
    <citation type="submission" date="2022-11" db="UniProtKB">
        <authorList>
            <consortium name="WormBaseParasite"/>
        </authorList>
    </citation>
    <scope>IDENTIFICATION</scope>
</reference>
<dbReference type="Proteomes" id="UP000887540">
    <property type="component" value="Unplaced"/>
</dbReference>
<dbReference type="PROSITE" id="PS50188">
    <property type="entry name" value="B302_SPRY"/>
    <property type="match status" value="1"/>
</dbReference>
<sequence length="511" mass="57791">VIGQLTQSNIEITTKLKKLQDKCNLLEKEKIQLLTKITELEDKLKSKEDECREDSIKLKEQNKMMDMFKELLNNQKTHECDLRSGKPEEKHAVKEENNSSQKSPKSTSYSYSGAGLVESRTKVSSASTVVEKKTEVFIESFYKLYRHIDFKKESFPHCWNILDACPLLSLSEQNLRVRYNGQGIDDDDAAMIRAIRPIPKSSGVYYFEIRVASRGADGAIGIGICGKSSSLNSMPGWETDTIGYNGEDGMVYCDGEYLKYKQKTFTTGDVVGCGVDFCKKEIFFTKNGKNLGVADVNIPIIDIYPTIGFNSAGAIMETNFGQKSFVYDVSKDIENALSNPPTLTKNPPTLTKNPPILTKNLPTTKKTQQLFSNTHLWRKDGTVVDAEKHLQNKVIGLYFSGYWCPPSRDFTPILRDFYNQIAYTNNFEIVFVSSDRTDYEMQYYLNELHGNWLYIPFGNLAIEVLSNSYGVKSIPTLLIIKPSGETIAYNGRDQVLSIPPLMALEMWKAYL</sequence>
<name>A0A914CN74_9BILA</name>
<dbReference type="InterPro" id="IPR003877">
    <property type="entry name" value="SPRY_dom"/>
</dbReference>
<dbReference type="PROSITE" id="PS51352">
    <property type="entry name" value="THIOREDOXIN_2"/>
    <property type="match status" value="1"/>
</dbReference>
<evidence type="ECO:0000256" key="1">
    <source>
        <dbReference type="SAM" id="Coils"/>
    </source>
</evidence>
<evidence type="ECO:0000256" key="2">
    <source>
        <dbReference type="SAM" id="MobiDB-lite"/>
    </source>
</evidence>
<dbReference type="InterPro" id="IPR013320">
    <property type="entry name" value="ConA-like_dom_sf"/>
</dbReference>
<dbReference type="InterPro" id="IPR036249">
    <property type="entry name" value="Thioredoxin-like_sf"/>
</dbReference>
<evidence type="ECO:0000259" key="4">
    <source>
        <dbReference type="PROSITE" id="PS51352"/>
    </source>
</evidence>
<dbReference type="WBParaSite" id="ACRNAN_scaffold12142.g28144.t1">
    <property type="protein sequence ID" value="ACRNAN_scaffold12142.g28144.t1"/>
    <property type="gene ID" value="ACRNAN_scaffold12142.g28144"/>
</dbReference>
<dbReference type="Pfam" id="PF00622">
    <property type="entry name" value="SPRY"/>
    <property type="match status" value="1"/>
</dbReference>
<accession>A0A914CN74</accession>
<dbReference type="AlphaFoldDB" id="A0A914CN74"/>
<feature type="compositionally biased region" description="Low complexity" evidence="2">
    <location>
        <begin position="99"/>
        <end position="111"/>
    </location>
</feature>
<dbReference type="GO" id="GO:0007600">
    <property type="term" value="P:sensory perception"/>
    <property type="evidence" value="ECO:0007669"/>
    <property type="project" value="InterPro"/>
</dbReference>
<dbReference type="PANTHER" id="PTHR46762:SF1">
    <property type="entry name" value="NUCLEOREDOXIN-LIKE PROTEIN 2"/>
    <property type="match status" value="1"/>
</dbReference>
<feature type="coiled-coil region" evidence="1">
    <location>
        <begin position="9"/>
        <end position="57"/>
    </location>
</feature>
<dbReference type="InterPro" id="IPR013766">
    <property type="entry name" value="Thioredoxin_domain"/>
</dbReference>
<dbReference type="InterPro" id="IPR012336">
    <property type="entry name" value="Thioredoxin-like_fold"/>
</dbReference>
<evidence type="ECO:0000259" key="3">
    <source>
        <dbReference type="PROSITE" id="PS50188"/>
    </source>
</evidence>
<dbReference type="Gene3D" id="3.40.30.10">
    <property type="entry name" value="Glutaredoxin"/>
    <property type="match status" value="1"/>
</dbReference>
<feature type="domain" description="B30.2/SPRY" evidence="3">
    <location>
        <begin position="137"/>
        <end position="325"/>
    </location>
</feature>
<proteinExistence type="predicted"/>
<dbReference type="Gene3D" id="2.60.120.920">
    <property type="match status" value="1"/>
</dbReference>
<dbReference type="Pfam" id="PF13905">
    <property type="entry name" value="Thioredoxin_8"/>
    <property type="match status" value="1"/>
</dbReference>